<evidence type="ECO:0000256" key="1">
    <source>
        <dbReference type="ARBA" id="ARBA00004613"/>
    </source>
</evidence>
<dbReference type="InterPro" id="IPR036186">
    <property type="entry name" value="Serpin_sf"/>
</dbReference>
<dbReference type="Proteomes" id="UP000095280">
    <property type="component" value="Unplaced"/>
</dbReference>
<dbReference type="Gene3D" id="2.10.310.10">
    <property type="entry name" value="Serpins superfamily"/>
    <property type="match status" value="1"/>
</dbReference>
<dbReference type="CDD" id="cd19590">
    <property type="entry name" value="serpin_thermopin-like"/>
    <property type="match status" value="2"/>
</dbReference>
<dbReference type="Gene3D" id="2.30.39.10">
    <property type="entry name" value="Alpha-1-antitrypsin, domain 1"/>
    <property type="match status" value="2"/>
</dbReference>
<name>A0A1I8GJ09_9PLAT</name>
<comment type="subcellular location">
    <subcellularLocation>
        <location evidence="1">Secreted</location>
    </subcellularLocation>
</comment>
<dbReference type="GO" id="GO:0004867">
    <property type="term" value="F:serine-type endopeptidase inhibitor activity"/>
    <property type="evidence" value="ECO:0007669"/>
    <property type="project" value="InterPro"/>
</dbReference>
<dbReference type="SMART" id="SM00093">
    <property type="entry name" value="SERPIN"/>
    <property type="match status" value="2"/>
</dbReference>
<feature type="domain" description="Serpin" evidence="6">
    <location>
        <begin position="419"/>
        <end position="780"/>
    </location>
</feature>
<dbReference type="PANTHER" id="PTHR11461">
    <property type="entry name" value="SERINE PROTEASE INHIBITOR, SERPIN"/>
    <property type="match status" value="1"/>
</dbReference>
<dbReference type="FunFam" id="3.30.497.10:FF:000031">
    <property type="entry name" value="Putative salivary serpin"/>
    <property type="match status" value="2"/>
</dbReference>
<evidence type="ECO:0000256" key="4">
    <source>
        <dbReference type="ARBA" id="ARBA00022729"/>
    </source>
</evidence>
<dbReference type="Gene3D" id="3.30.497.10">
    <property type="entry name" value="Antithrombin, subunit I, domain 2"/>
    <property type="match status" value="2"/>
</dbReference>
<evidence type="ECO:0000313" key="8">
    <source>
        <dbReference type="WBParaSite" id="maker-uti_cns_0002044-snap-gene-0.10-mRNA-1"/>
    </source>
</evidence>
<dbReference type="InterPro" id="IPR042185">
    <property type="entry name" value="Serpin_sf_2"/>
</dbReference>
<proteinExistence type="inferred from homology"/>
<reference evidence="8" key="1">
    <citation type="submission" date="2016-11" db="UniProtKB">
        <authorList>
            <consortium name="WormBaseParasite"/>
        </authorList>
    </citation>
    <scope>IDENTIFICATION</scope>
</reference>
<dbReference type="PANTHER" id="PTHR11461:SF211">
    <property type="entry name" value="GH10112P-RELATED"/>
    <property type="match status" value="1"/>
</dbReference>
<evidence type="ECO:0000259" key="6">
    <source>
        <dbReference type="SMART" id="SM00093"/>
    </source>
</evidence>
<dbReference type="SUPFAM" id="SSF56574">
    <property type="entry name" value="Serpins"/>
    <property type="match status" value="2"/>
</dbReference>
<dbReference type="Pfam" id="PF00079">
    <property type="entry name" value="Serpin"/>
    <property type="match status" value="2"/>
</dbReference>
<dbReference type="InterPro" id="IPR000215">
    <property type="entry name" value="Serpin_fam"/>
</dbReference>
<dbReference type="GO" id="GO:0005615">
    <property type="term" value="C:extracellular space"/>
    <property type="evidence" value="ECO:0007669"/>
    <property type="project" value="InterPro"/>
</dbReference>
<evidence type="ECO:0000313" key="7">
    <source>
        <dbReference type="Proteomes" id="UP000095280"/>
    </source>
</evidence>
<evidence type="ECO:0000256" key="2">
    <source>
        <dbReference type="ARBA" id="ARBA00009500"/>
    </source>
</evidence>
<keyword evidence="7" id="KW-1185">Reference proteome</keyword>
<evidence type="ECO:0000256" key="5">
    <source>
        <dbReference type="RuleBase" id="RU000411"/>
    </source>
</evidence>
<dbReference type="InterPro" id="IPR042178">
    <property type="entry name" value="Serpin_sf_1"/>
</dbReference>
<dbReference type="WBParaSite" id="maker-uti_cns_0002044-snap-gene-0.10-mRNA-1">
    <property type="protein sequence ID" value="maker-uti_cns_0002044-snap-gene-0.10-mRNA-1"/>
    <property type="gene ID" value="maker-uti_cns_0002044-snap-gene-0.10"/>
</dbReference>
<dbReference type="AlphaFoldDB" id="A0A1I8GJ09"/>
<keyword evidence="3" id="KW-0964">Secreted</keyword>
<sequence>MSSLTESAVRFAWSLLNQVIEQHKSENVFLSPASVQVALAMTLAGAKTETEAELSQALHLSQLKSPHSDMGRLISALNSGRQGVKLAVANRLFAERSFAIEAEFSGTLAKSYGAELGSVDFKQQCEAAREAINQWVEQQTSSKIRELLARGSLDTNTRFVLVNAIYFKGDWMDPFDRDDTYDGQFESVPGSQSPVRMMQNKRDFLYTEGRGLRLVQLLFAGDSCSMVIVLPQERHQLDAALKSEARLDNILELARQAMAREVDLHLPRFKVETQFTLSDPQYLPAMGVKRLFTEGCADLSGISKSSRDLFVSKVVHKACLEVNEEGAEAAAATATCVVDCAKLEDDSVTFNVNEPFLVLILDRSTGCVLFAGMGGGGGISNLDWTGPSQTWRRVLRASLFSAAIPRMSSLTESAVRFAWSLLNQVIEQHKSENVFLSPASVQVALAMTLAGAKTETEAELSQALHLSQLKSPHSDMGRLISALNSGRQGVKLAVANRLFAERSFAIEGEFSGTLAKSYGAELGSVDFKQQCEAAREAINQWVEQQTSSKIRELLAQGSLDSNTRLVLVNAIYFKGDWKHTFNPESTYDGQFESAPGSQSPIRMMQQTQQFPYAEGRGLRIVQLPFAGGSCSMLIVLPFERHGLSAALQAVGSLEDILALAGSATEQEVDLHLPRFKVETQFSLSDPQYLPAMGVKRLFERGHADLSGISTAENLFVSKVVHKACLEVNEEGAEAAAATAVAIACFSMPMMMPFFVTEPFLVLIKDEATNSVLFAGRINQPKE</sequence>
<accession>A0A1I8GJ09</accession>
<organism evidence="7 8">
    <name type="scientific">Macrostomum lignano</name>
    <dbReference type="NCBI Taxonomy" id="282301"/>
    <lineage>
        <taxon>Eukaryota</taxon>
        <taxon>Metazoa</taxon>
        <taxon>Spiralia</taxon>
        <taxon>Lophotrochozoa</taxon>
        <taxon>Platyhelminthes</taxon>
        <taxon>Rhabditophora</taxon>
        <taxon>Macrostomorpha</taxon>
        <taxon>Macrostomida</taxon>
        <taxon>Macrostomidae</taxon>
        <taxon>Macrostomum</taxon>
    </lineage>
</organism>
<evidence type="ECO:0000256" key="3">
    <source>
        <dbReference type="ARBA" id="ARBA00022525"/>
    </source>
</evidence>
<keyword evidence="4" id="KW-0732">Signal</keyword>
<feature type="domain" description="Serpin" evidence="6">
    <location>
        <begin position="13"/>
        <end position="375"/>
    </location>
</feature>
<protein>
    <submittedName>
        <fullName evidence="8">SERPIN domain-containing protein</fullName>
    </submittedName>
</protein>
<comment type="similarity">
    <text evidence="2 5">Belongs to the serpin family.</text>
</comment>
<dbReference type="InterPro" id="IPR023796">
    <property type="entry name" value="Serpin_dom"/>
</dbReference>